<dbReference type="Gene3D" id="3.10.350.10">
    <property type="entry name" value="LysM domain"/>
    <property type="match status" value="1"/>
</dbReference>
<evidence type="ECO:0000313" key="4">
    <source>
        <dbReference type="Proteomes" id="UP000027208"/>
    </source>
</evidence>
<dbReference type="InterPro" id="IPR018392">
    <property type="entry name" value="LysM"/>
</dbReference>
<evidence type="ECO:0000313" key="3">
    <source>
        <dbReference type="EMBL" id="KDM52610.1"/>
    </source>
</evidence>
<evidence type="ECO:0000259" key="2">
    <source>
        <dbReference type="PROSITE" id="PS51782"/>
    </source>
</evidence>
<feature type="domain" description="LysM" evidence="2">
    <location>
        <begin position="111"/>
        <end position="155"/>
    </location>
</feature>
<dbReference type="EMBL" id="JMUI01000018">
    <property type="protein sequence ID" value="KDM52610.1"/>
    <property type="molecule type" value="Genomic_DNA"/>
</dbReference>
<dbReference type="SMART" id="SM00257">
    <property type="entry name" value="LysM"/>
    <property type="match status" value="1"/>
</dbReference>
<sequence length="583" mass="66027">MNKKGLIQFRFVELFTGNNIPNLYHVIKNEKGTTIASGMTNSNGLTVMISRDVGDTLYVYLKNIITGDLKEKVRHTVIYKKEIVRVTSSKILLDNITLAKSTNKPGNYRYLTHKVKKGENLSSISHRFNCKVSEIVHLNKLKNPDHIDVGQIIKIPYKGASSDSKKSPDNKQSKHENNKSSSTQKVNSHENNNKNTSDKPQKRIESKDITDEYTKESGKPMKVATNATSPCICKQYNLAWGSKVSCEFRKRVIKIAQNLWPNDSENMASQLMAVMHLETTGTFSPKVGTFTRKNLTDSADGGYVGLIQFGKGAAIDLKVKRSDLAKMTAIQQLDYVEKFYQLSSAHTKIKTLTGLYLWVNYPKNVRENRLGNDDIVYAAPKDAEVTSVKFLESPYYQNPIFMKEDGEFKRNGKKIVNQGIKNGSTKVWEVQREIEKHYNDGMKQENKATDFTCAYEQISQSNKKTNLDMDIFAKTLRKRAESKSQGKCAKYVRIALEAAGADTTGHPVPASDWGPTLIKNGYKEVTPAFDHPQKGDIYIITKTASHQYGHIAGYDGTQWISDFRQKSQVIYKDKVNYRYFRIQ</sequence>
<dbReference type="PANTHER" id="PTHR33734">
    <property type="entry name" value="LYSM DOMAIN-CONTAINING GPI-ANCHORED PROTEIN 2"/>
    <property type="match status" value="1"/>
</dbReference>
<dbReference type="SUPFAM" id="SSF54106">
    <property type="entry name" value="LysM domain"/>
    <property type="match status" value="1"/>
</dbReference>
<accession>A0A836MGZ6</accession>
<dbReference type="CDD" id="cd00118">
    <property type="entry name" value="LysM"/>
    <property type="match status" value="1"/>
</dbReference>
<dbReference type="Pfam" id="PF01476">
    <property type="entry name" value="LysM"/>
    <property type="match status" value="1"/>
</dbReference>
<comment type="caution">
    <text evidence="3">The sequence shown here is derived from an EMBL/GenBank/DDBJ whole genome shotgun (WGS) entry which is preliminary data.</text>
</comment>
<dbReference type="RefSeq" id="WP_002054054.1">
    <property type="nucleotide sequence ID" value="NZ_CABMHW010000007.1"/>
</dbReference>
<dbReference type="Proteomes" id="UP000027208">
    <property type="component" value="Unassembled WGS sequence"/>
</dbReference>
<reference evidence="3 4" key="1">
    <citation type="submission" date="2014-04" db="EMBL/GenBank/DDBJ databases">
        <title>The Genome Sequence of Acinetobacter baumanii BIDMC 57.</title>
        <authorList>
            <consortium name="The Broad Institute Genomics Platform"/>
            <consortium name="The Broad Institute Genome Sequencing Center for Infectious Disease"/>
            <person name="Murphy C."/>
            <person name="Cosimi L."/>
            <person name="Cerqueira G."/>
            <person name="Feldgarden M."/>
            <person name="Earl A."/>
            <person name="Spencer M.D."/>
            <person name="Fodor A."/>
            <person name="Sautter R.L."/>
            <person name="Hung D."/>
            <person name="Onderdonk A.B."/>
            <person name="Ernst C."/>
            <person name="Delaney M."/>
            <person name="DuBois A."/>
            <person name="Young S.K."/>
            <person name="Zeng Q."/>
            <person name="Gargeya S."/>
            <person name="Abouelleil A."/>
            <person name="Alvarado L."/>
            <person name="Chapman S.B."/>
            <person name="Gainer-Dewar J."/>
            <person name="Goldberg J."/>
            <person name="Griggs A."/>
            <person name="Gujja S."/>
            <person name="Hansen M."/>
            <person name="Howarth C."/>
            <person name="Imamovic A."/>
            <person name="Larimer J."/>
            <person name="Pearson M."/>
            <person name="Poon T.W."/>
            <person name="Priest M."/>
            <person name="Roberts A."/>
            <person name="Saif S."/>
            <person name="Shea T."/>
            <person name="Sykes S."/>
            <person name="Wortman J."/>
            <person name="Nusbaum C."/>
            <person name="Birren B."/>
        </authorList>
    </citation>
    <scope>NUCLEOTIDE SEQUENCE [LARGE SCALE GENOMIC DNA]</scope>
    <source>
        <strain evidence="3 4">BIDMC 57</strain>
    </source>
</reference>
<feature type="compositionally biased region" description="Basic and acidic residues" evidence="1">
    <location>
        <begin position="187"/>
        <end position="219"/>
    </location>
</feature>
<protein>
    <recommendedName>
        <fullName evidence="2">LysM domain-containing protein</fullName>
    </recommendedName>
</protein>
<dbReference type="AlphaFoldDB" id="A0A836MGZ6"/>
<dbReference type="InterPro" id="IPR036779">
    <property type="entry name" value="LysM_dom_sf"/>
</dbReference>
<dbReference type="Gene3D" id="3.90.1720.10">
    <property type="entry name" value="endopeptidase domain like (from Nostoc punctiforme)"/>
    <property type="match status" value="1"/>
</dbReference>
<name>A0A836MGZ6_ACINO</name>
<feature type="region of interest" description="Disordered" evidence="1">
    <location>
        <begin position="158"/>
        <end position="221"/>
    </location>
</feature>
<proteinExistence type="predicted"/>
<feature type="compositionally biased region" description="Basic and acidic residues" evidence="1">
    <location>
        <begin position="163"/>
        <end position="178"/>
    </location>
</feature>
<dbReference type="PROSITE" id="PS51782">
    <property type="entry name" value="LYSM"/>
    <property type="match status" value="1"/>
</dbReference>
<organism evidence="3 4">
    <name type="scientific">Acinetobacter nosocomialis</name>
    <dbReference type="NCBI Taxonomy" id="106654"/>
    <lineage>
        <taxon>Bacteria</taxon>
        <taxon>Pseudomonadati</taxon>
        <taxon>Pseudomonadota</taxon>
        <taxon>Gammaproteobacteria</taxon>
        <taxon>Moraxellales</taxon>
        <taxon>Moraxellaceae</taxon>
        <taxon>Acinetobacter</taxon>
        <taxon>Acinetobacter calcoaceticus/baumannii complex</taxon>
    </lineage>
</organism>
<evidence type="ECO:0000256" key="1">
    <source>
        <dbReference type="SAM" id="MobiDB-lite"/>
    </source>
</evidence>
<dbReference type="PANTHER" id="PTHR33734:SF22">
    <property type="entry name" value="MEMBRANE-BOUND LYTIC MUREIN TRANSGLYCOSYLASE D"/>
    <property type="match status" value="1"/>
</dbReference>
<gene>
    <name evidence="3" type="ORF">AE32_03627</name>
</gene>